<dbReference type="AlphaFoldDB" id="A0A9J6ESZ4"/>
<feature type="compositionally biased region" description="Low complexity" evidence="1">
    <location>
        <begin position="49"/>
        <end position="58"/>
    </location>
</feature>
<name>A0A9J6ESZ4_RHIMP</name>
<feature type="compositionally biased region" description="Basic and acidic residues" evidence="1">
    <location>
        <begin position="567"/>
        <end position="588"/>
    </location>
</feature>
<feature type="compositionally biased region" description="Basic residues" evidence="1">
    <location>
        <begin position="336"/>
        <end position="347"/>
    </location>
</feature>
<keyword evidence="3" id="KW-1185">Reference proteome</keyword>
<feature type="compositionally biased region" description="Basic and acidic residues" evidence="1">
    <location>
        <begin position="507"/>
        <end position="517"/>
    </location>
</feature>
<comment type="caution">
    <text evidence="2">The sequence shown here is derived from an EMBL/GenBank/DDBJ whole genome shotgun (WGS) entry which is preliminary data.</text>
</comment>
<feature type="region of interest" description="Disordered" evidence="1">
    <location>
        <begin position="1"/>
        <end position="67"/>
    </location>
</feature>
<feature type="compositionally biased region" description="Basic and acidic residues" evidence="1">
    <location>
        <begin position="436"/>
        <end position="446"/>
    </location>
</feature>
<feature type="region of interest" description="Disordered" evidence="1">
    <location>
        <begin position="108"/>
        <end position="137"/>
    </location>
</feature>
<proteinExistence type="predicted"/>
<gene>
    <name evidence="2" type="ORF">HPB51_015053</name>
</gene>
<reference evidence="2" key="2">
    <citation type="submission" date="2021-09" db="EMBL/GenBank/DDBJ databases">
        <authorList>
            <person name="Jia N."/>
            <person name="Wang J."/>
            <person name="Shi W."/>
            <person name="Du L."/>
            <person name="Sun Y."/>
            <person name="Zhan W."/>
            <person name="Jiang J."/>
            <person name="Wang Q."/>
            <person name="Zhang B."/>
            <person name="Ji P."/>
            <person name="Sakyi L.B."/>
            <person name="Cui X."/>
            <person name="Yuan T."/>
            <person name="Jiang B."/>
            <person name="Yang W."/>
            <person name="Lam T.T.-Y."/>
            <person name="Chang Q."/>
            <person name="Ding S."/>
            <person name="Wang X."/>
            <person name="Zhu J."/>
            <person name="Ruan X."/>
            <person name="Zhao L."/>
            <person name="Wei J."/>
            <person name="Que T."/>
            <person name="Du C."/>
            <person name="Cheng J."/>
            <person name="Dai P."/>
            <person name="Han X."/>
            <person name="Huang E."/>
            <person name="Gao Y."/>
            <person name="Liu J."/>
            <person name="Shao H."/>
            <person name="Ye R."/>
            <person name="Li L."/>
            <person name="Wei W."/>
            <person name="Wang X."/>
            <person name="Wang C."/>
            <person name="Huo Q."/>
            <person name="Li W."/>
            <person name="Guo W."/>
            <person name="Chen H."/>
            <person name="Chen S."/>
            <person name="Zhou L."/>
            <person name="Zhou L."/>
            <person name="Ni X."/>
            <person name="Tian J."/>
            <person name="Zhou Y."/>
            <person name="Sheng Y."/>
            <person name="Liu T."/>
            <person name="Pan Y."/>
            <person name="Xia L."/>
            <person name="Li J."/>
            <person name="Zhao F."/>
            <person name="Cao W."/>
        </authorList>
    </citation>
    <scope>NUCLEOTIDE SEQUENCE</scope>
    <source>
        <strain evidence="2">Rmic-2018</strain>
        <tissue evidence="2">Larvae</tissue>
    </source>
</reference>
<protein>
    <submittedName>
        <fullName evidence="2">Uncharacterized protein</fullName>
    </submittedName>
</protein>
<feature type="compositionally biased region" description="Basic and acidic residues" evidence="1">
    <location>
        <begin position="184"/>
        <end position="201"/>
    </location>
</feature>
<feature type="compositionally biased region" description="Polar residues" evidence="1">
    <location>
        <begin position="537"/>
        <end position="552"/>
    </location>
</feature>
<sequence>MELDSQQCVSVDVKISDDIRDRKQPPPTSHVKATHGQEINRTMLPPRPHITTTPTRTTTAERRRHDGPRRALTPTSIIHLTVGPIHFSHSQPGLRELSQPVGGRAAKCWKTPAERSPTKRTISRTPGETETGQNMLQTEKKRFPQAQASRGAPLTITKEQQLTPEPASYPETKMKRGKQSELTSIRDADEDYVNKDVEESVSKPGYVPAGKRSQEGLTSVQNIAPDTGEILPVRNKSISDKIPVSTAPTIERPLKSPVSSQETELQKETQGEKPAKTDPKSMLSVDKRKLPADVIKKEWKSVGKYGPTPARKSSLESLPSVHEISMLSLDTEKLLPARKKSILQKKPVRTESFKQSLMKPRVSAQETHQQENEETKPAQKSDVESDMSSLDKCLSTDVKKSGAEKKKQATLPEKRRSLKYPASPEETLPQKAKPAKPVDKTLRESELSSPDSGKLPLKKKKSVADKKRATRALAKNSLKGVSRSPEEEQAKATAPQWLVSKAAESSDDIKEVSKTTEKSLPAASLPKRTDEAPSKTGDPSQTSEKAALSSQQEKPEDGSKKQSIAMKDGRSEATKMHEKRSKVPEGSKRSAASGTKLSSCRDVASMEPETSGKGPSPIKRSSEKISADDRTGPTKDLPLQGADSEEVSRSTTARTVESEMGETASKTIRTRELGELKDPDAFVIRGTHEQSLVRKKRSETGEKDLDDFRYGVEFDLSPYRVLVGLEPAGLSAEDEEGTTKKGTKLFKDHTYKNRSTGIVRIKKSDIERKEKKVRLDHRNLSKLVSEPLASTERSGGEARRADACRSRAIVVAKAPRAWRKRVPIPRLPVQSLAKERAHLMGHS</sequence>
<feature type="compositionally biased region" description="Polar residues" evidence="1">
    <location>
        <begin position="119"/>
        <end position="137"/>
    </location>
</feature>
<organism evidence="2 3">
    <name type="scientific">Rhipicephalus microplus</name>
    <name type="common">Cattle tick</name>
    <name type="synonym">Boophilus microplus</name>
    <dbReference type="NCBI Taxonomy" id="6941"/>
    <lineage>
        <taxon>Eukaryota</taxon>
        <taxon>Metazoa</taxon>
        <taxon>Ecdysozoa</taxon>
        <taxon>Arthropoda</taxon>
        <taxon>Chelicerata</taxon>
        <taxon>Arachnida</taxon>
        <taxon>Acari</taxon>
        <taxon>Parasitiformes</taxon>
        <taxon>Ixodida</taxon>
        <taxon>Ixodoidea</taxon>
        <taxon>Ixodidae</taxon>
        <taxon>Rhipicephalinae</taxon>
        <taxon>Rhipicephalus</taxon>
        <taxon>Boophilus</taxon>
    </lineage>
</organism>
<accession>A0A9J6ESZ4</accession>
<evidence type="ECO:0000256" key="1">
    <source>
        <dbReference type="SAM" id="MobiDB-lite"/>
    </source>
</evidence>
<feature type="compositionally biased region" description="Basic and acidic residues" evidence="1">
    <location>
        <begin position="264"/>
        <end position="301"/>
    </location>
</feature>
<feature type="compositionally biased region" description="Basic and acidic residues" evidence="1">
    <location>
        <begin position="620"/>
        <end position="633"/>
    </location>
</feature>
<evidence type="ECO:0000313" key="3">
    <source>
        <dbReference type="Proteomes" id="UP000821866"/>
    </source>
</evidence>
<evidence type="ECO:0000313" key="2">
    <source>
        <dbReference type="EMBL" id="KAH8037619.1"/>
    </source>
</evidence>
<feature type="region of interest" description="Disordered" evidence="1">
    <location>
        <begin position="161"/>
        <end position="223"/>
    </location>
</feature>
<dbReference type="Proteomes" id="UP000821866">
    <property type="component" value="Chromosome 10"/>
</dbReference>
<dbReference type="EMBL" id="JABSTU010000002">
    <property type="protein sequence ID" value="KAH8037619.1"/>
    <property type="molecule type" value="Genomic_DNA"/>
</dbReference>
<feature type="region of interest" description="Disordered" evidence="1">
    <location>
        <begin position="242"/>
        <end position="673"/>
    </location>
</feature>
<feature type="compositionally biased region" description="Basic and acidic residues" evidence="1">
    <location>
        <begin position="14"/>
        <end position="24"/>
    </location>
</feature>
<feature type="compositionally biased region" description="Basic and acidic residues" evidence="1">
    <location>
        <begin position="368"/>
        <end position="383"/>
    </location>
</feature>
<reference evidence="2" key="1">
    <citation type="journal article" date="2020" name="Cell">
        <title>Large-Scale Comparative Analyses of Tick Genomes Elucidate Their Genetic Diversity and Vector Capacities.</title>
        <authorList>
            <consortium name="Tick Genome and Microbiome Consortium (TIGMIC)"/>
            <person name="Jia N."/>
            <person name="Wang J."/>
            <person name="Shi W."/>
            <person name="Du L."/>
            <person name="Sun Y."/>
            <person name="Zhan W."/>
            <person name="Jiang J.F."/>
            <person name="Wang Q."/>
            <person name="Zhang B."/>
            <person name="Ji P."/>
            <person name="Bell-Sakyi L."/>
            <person name="Cui X.M."/>
            <person name="Yuan T.T."/>
            <person name="Jiang B.G."/>
            <person name="Yang W.F."/>
            <person name="Lam T.T."/>
            <person name="Chang Q.C."/>
            <person name="Ding S.J."/>
            <person name="Wang X.J."/>
            <person name="Zhu J.G."/>
            <person name="Ruan X.D."/>
            <person name="Zhao L."/>
            <person name="Wei J.T."/>
            <person name="Ye R.Z."/>
            <person name="Que T.C."/>
            <person name="Du C.H."/>
            <person name="Zhou Y.H."/>
            <person name="Cheng J.X."/>
            <person name="Dai P.F."/>
            <person name="Guo W.B."/>
            <person name="Han X.H."/>
            <person name="Huang E.J."/>
            <person name="Li L.F."/>
            <person name="Wei W."/>
            <person name="Gao Y.C."/>
            <person name="Liu J.Z."/>
            <person name="Shao H.Z."/>
            <person name="Wang X."/>
            <person name="Wang C.C."/>
            <person name="Yang T.C."/>
            <person name="Huo Q.B."/>
            <person name="Li W."/>
            <person name="Chen H.Y."/>
            <person name="Chen S.E."/>
            <person name="Zhou L.G."/>
            <person name="Ni X.B."/>
            <person name="Tian J.H."/>
            <person name="Sheng Y."/>
            <person name="Liu T."/>
            <person name="Pan Y.S."/>
            <person name="Xia L.Y."/>
            <person name="Li J."/>
            <person name="Zhao F."/>
            <person name="Cao W.C."/>
        </authorList>
    </citation>
    <scope>NUCLEOTIDE SEQUENCE</scope>
    <source>
        <strain evidence="2">Rmic-2018</strain>
    </source>
</reference>
<feature type="compositionally biased region" description="Basic and acidic residues" evidence="1">
    <location>
        <begin position="397"/>
        <end position="415"/>
    </location>
</feature>